<sequence length="130" mass="14118">MSQPPPQNEDRLADFLRRYQPEPPPATPEFEEQLMRQIGLAETPNRRLRSFRLLGTAGAIATGALLIWGGLRWMASRPAASVAEAEVELETFVFETWTGATTGPVVADPAASSWLKATDAGPIQPAQSSE</sequence>
<dbReference type="InParanoid" id="U5D799"/>
<dbReference type="RefSeq" id="WP_022608659.1">
    <property type="nucleotide sequence ID" value="NZ_ASSJ01000076.1"/>
</dbReference>
<keyword evidence="3" id="KW-1185">Reference proteome</keyword>
<evidence type="ECO:0000313" key="2">
    <source>
        <dbReference type="EMBL" id="ERN40513.1"/>
    </source>
</evidence>
<gene>
    <name evidence="2" type="ORF">KR51_00030600</name>
</gene>
<evidence type="ECO:0000313" key="3">
    <source>
        <dbReference type="Proteomes" id="UP000016960"/>
    </source>
</evidence>
<keyword evidence="1" id="KW-1133">Transmembrane helix</keyword>
<evidence type="ECO:0000256" key="1">
    <source>
        <dbReference type="SAM" id="Phobius"/>
    </source>
</evidence>
<accession>U5D799</accession>
<dbReference type="Proteomes" id="UP000016960">
    <property type="component" value="Unassembled WGS sequence"/>
</dbReference>
<reference evidence="2 3" key="1">
    <citation type="submission" date="2013-05" db="EMBL/GenBank/DDBJ databases">
        <title>Draft genome sequence of Rubidibacter lacunae KORDI 51-2.</title>
        <authorList>
            <person name="Choi D.H."/>
            <person name="Noh J.H."/>
            <person name="Kwon K.-K."/>
            <person name="Lee J.-H."/>
            <person name="Ryu J.-Y."/>
        </authorList>
    </citation>
    <scope>NUCLEOTIDE SEQUENCE [LARGE SCALE GENOMIC DNA]</scope>
    <source>
        <strain evidence="2 3">KORDI 51-2</strain>
    </source>
</reference>
<proteinExistence type="predicted"/>
<name>U5D799_9CHRO</name>
<organism evidence="2 3">
    <name type="scientific">Rubidibacter lacunae KORDI 51-2</name>
    <dbReference type="NCBI Taxonomy" id="582515"/>
    <lineage>
        <taxon>Bacteria</taxon>
        <taxon>Bacillati</taxon>
        <taxon>Cyanobacteriota</taxon>
        <taxon>Cyanophyceae</taxon>
        <taxon>Oscillatoriophycideae</taxon>
        <taxon>Chroococcales</taxon>
        <taxon>Aphanothecaceae</taxon>
        <taxon>Rubidibacter</taxon>
    </lineage>
</organism>
<dbReference type="EMBL" id="ASSJ01000076">
    <property type="protein sequence ID" value="ERN40513.1"/>
    <property type="molecule type" value="Genomic_DNA"/>
</dbReference>
<feature type="transmembrane region" description="Helical" evidence="1">
    <location>
        <begin position="51"/>
        <end position="71"/>
    </location>
</feature>
<dbReference type="AlphaFoldDB" id="U5D799"/>
<keyword evidence="1" id="KW-0472">Membrane</keyword>
<dbReference type="STRING" id="582515.KR51_00030600"/>
<keyword evidence="1" id="KW-0812">Transmembrane</keyword>
<protein>
    <submittedName>
        <fullName evidence="2">Uncharacterized protein</fullName>
    </submittedName>
</protein>
<comment type="caution">
    <text evidence="2">The sequence shown here is derived from an EMBL/GenBank/DDBJ whole genome shotgun (WGS) entry which is preliminary data.</text>
</comment>